<reference evidence="3" key="1">
    <citation type="submission" date="2016-11" db="UniProtKB">
        <authorList>
            <consortium name="WormBaseParasite"/>
        </authorList>
    </citation>
    <scope>IDENTIFICATION</scope>
</reference>
<keyword evidence="2" id="KW-1185">Reference proteome</keyword>
<evidence type="ECO:0000259" key="1">
    <source>
        <dbReference type="Pfam" id="PF17906"/>
    </source>
</evidence>
<evidence type="ECO:0000313" key="2">
    <source>
        <dbReference type="Proteomes" id="UP000095282"/>
    </source>
</evidence>
<dbReference type="WBParaSite" id="Csp11.Scaffold630.g19645.t1">
    <property type="protein sequence ID" value="Csp11.Scaffold630.g19645.t1"/>
    <property type="gene ID" value="Csp11.Scaffold630.g19645"/>
</dbReference>
<name>A0A1I7UV38_9PELO</name>
<organism evidence="2 3">
    <name type="scientific">Caenorhabditis tropicalis</name>
    <dbReference type="NCBI Taxonomy" id="1561998"/>
    <lineage>
        <taxon>Eukaryota</taxon>
        <taxon>Metazoa</taxon>
        <taxon>Ecdysozoa</taxon>
        <taxon>Nematoda</taxon>
        <taxon>Chromadorea</taxon>
        <taxon>Rhabditida</taxon>
        <taxon>Rhabditina</taxon>
        <taxon>Rhabditomorpha</taxon>
        <taxon>Rhabditoidea</taxon>
        <taxon>Rhabditidae</taxon>
        <taxon>Peloderinae</taxon>
        <taxon>Caenorhabditis</taxon>
    </lineage>
</organism>
<dbReference type="Proteomes" id="UP000095282">
    <property type="component" value="Unplaced"/>
</dbReference>
<proteinExistence type="predicted"/>
<dbReference type="AlphaFoldDB" id="A0A1I7UV38"/>
<protein>
    <submittedName>
        <fullName evidence="3">HTH_48 domain-containing protein</fullName>
    </submittedName>
</protein>
<sequence>MINNQKGRFHTYFDNIQTRHAALLYDFMLGRSAQEAHRNICQVIGYQNTHLKPVYNITNWTECTIRLEDVEEIFERFRENHMIPSVGNTYSYFGDRGFTKTSAETTFVKEVTVNISSKWIKISVKGDKCEDGIHEENVELPNTRIIKKSDRNDDNFEERAAKIFCDILKGRAYPLNAVSIRIETIHNIEETLKKFYKNLPTNMSNDQIIKTKHIRMTFPKLDRKDEHYLKKFFTRLDSDSLKTIKIRVTQVAAVKQLPELENTDQWKKQFV</sequence>
<dbReference type="InterPro" id="IPR041426">
    <property type="entry name" value="Mos1_HTH"/>
</dbReference>
<feature type="domain" description="Mos1 transposase HTH" evidence="1">
    <location>
        <begin position="21"/>
        <end position="48"/>
    </location>
</feature>
<dbReference type="Gene3D" id="1.10.10.1450">
    <property type="match status" value="1"/>
</dbReference>
<evidence type="ECO:0000313" key="3">
    <source>
        <dbReference type="WBParaSite" id="Csp11.Scaffold630.g19645.t1"/>
    </source>
</evidence>
<accession>A0A1I7UV38</accession>
<dbReference type="Pfam" id="PF17906">
    <property type="entry name" value="HTH_48"/>
    <property type="match status" value="1"/>
</dbReference>